<evidence type="ECO:0000256" key="7">
    <source>
        <dbReference type="ARBA" id="ARBA00051722"/>
    </source>
</evidence>
<dbReference type="AlphaFoldDB" id="A0A0B6ZVE6"/>
<dbReference type="InterPro" id="IPR003595">
    <property type="entry name" value="Tyr_Pase_cat"/>
</dbReference>
<dbReference type="SMART" id="SM00194">
    <property type="entry name" value="PTPc"/>
    <property type="match status" value="1"/>
</dbReference>
<accession>A0A0B6ZVE6</accession>
<dbReference type="SMART" id="SM00404">
    <property type="entry name" value="PTPc_motif"/>
    <property type="match status" value="1"/>
</dbReference>
<organism evidence="12">
    <name type="scientific">Arion vulgaris</name>
    <dbReference type="NCBI Taxonomy" id="1028688"/>
    <lineage>
        <taxon>Eukaryota</taxon>
        <taxon>Metazoa</taxon>
        <taxon>Spiralia</taxon>
        <taxon>Lophotrochozoa</taxon>
        <taxon>Mollusca</taxon>
        <taxon>Gastropoda</taxon>
        <taxon>Heterobranchia</taxon>
        <taxon>Euthyneura</taxon>
        <taxon>Panpulmonata</taxon>
        <taxon>Eupulmonata</taxon>
        <taxon>Stylommatophora</taxon>
        <taxon>Helicina</taxon>
        <taxon>Arionoidea</taxon>
        <taxon>Arionidae</taxon>
        <taxon>Arion</taxon>
    </lineage>
</organism>
<evidence type="ECO:0000256" key="4">
    <source>
        <dbReference type="ARBA" id="ARBA00022801"/>
    </source>
</evidence>
<dbReference type="InterPro" id="IPR000242">
    <property type="entry name" value="PTP_cat"/>
</dbReference>
<dbReference type="SUPFAM" id="SSF52799">
    <property type="entry name" value="(Phosphotyrosine protein) phosphatases II"/>
    <property type="match status" value="1"/>
</dbReference>
<evidence type="ECO:0000259" key="9">
    <source>
        <dbReference type="PROSITE" id="PS50055"/>
    </source>
</evidence>
<keyword evidence="6 8" id="KW-0472">Membrane</keyword>
<dbReference type="InterPro" id="IPR003961">
    <property type="entry name" value="FN3_dom"/>
</dbReference>
<dbReference type="PROSITE" id="PS50056">
    <property type="entry name" value="TYR_PHOSPHATASE_2"/>
    <property type="match status" value="1"/>
</dbReference>
<evidence type="ECO:0000259" key="10">
    <source>
        <dbReference type="PROSITE" id="PS50056"/>
    </source>
</evidence>
<evidence type="ECO:0000313" key="12">
    <source>
        <dbReference type="EMBL" id="CEK72322.1"/>
    </source>
</evidence>
<feature type="non-terminal residue" evidence="12">
    <location>
        <position position="1"/>
    </location>
</feature>
<comment type="subcellular location">
    <subcellularLocation>
        <location evidence="1">Membrane</location>
        <topology evidence="1">Single-pass membrane protein</topology>
    </subcellularLocation>
</comment>
<name>A0A0B6ZVE6_9EUPU</name>
<dbReference type="PROSITE" id="PS50853">
    <property type="entry name" value="FN3"/>
    <property type="match status" value="1"/>
</dbReference>
<keyword evidence="5" id="KW-0904">Protein phosphatase</keyword>
<dbReference type="InterPro" id="IPR036116">
    <property type="entry name" value="FN3_sf"/>
</dbReference>
<dbReference type="Pfam" id="PF00102">
    <property type="entry name" value="Y_phosphatase"/>
    <property type="match status" value="1"/>
</dbReference>
<feature type="domain" description="Tyrosine specific protein phosphatases" evidence="10">
    <location>
        <begin position="582"/>
        <end position="657"/>
    </location>
</feature>
<dbReference type="PANTHER" id="PTHR19134">
    <property type="entry name" value="RECEPTOR-TYPE TYROSINE-PROTEIN PHOSPHATASE"/>
    <property type="match status" value="1"/>
</dbReference>
<dbReference type="EC" id="3.1.3.48" evidence="2"/>
<dbReference type="InterPro" id="IPR050348">
    <property type="entry name" value="Protein-Tyr_Phosphatase"/>
</dbReference>
<evidence type="ECO:0000256" key="1">
    <source>
        <dbReference type="ARBA" id="ARBA00004167"/>
    </source>
</evidence>
<sequence length="771" mass="88346">CSSDLEISLGSHQFSEVPLKNLGCSLRNTTFVLPIVQAYWKYKIDVIAYTDRGESDVVEAYINKTASNIPGIVQNLKVSQDDKNASQLMITFDCLKDFEENGPNVIYAIRETLLGSNYDKENPKWHNETLPGCGNTSVTVSHIDRKYSFSVMAKNDAGEGNFSDVANVYVHSKLPRLLEKYKCNNSNLIRKVEDPQKPIIVELCSSCLLDNKQGNVVQAGLIVCAKSETNKCNITGSWSSSENKFHTFAKWKEVNNKFEKPYRATHDNWNVRQNEKWDRFDFEQTNCESSNENDYCNGRVPRDRNITIGVIVCTKAGCELIQCRGNFFLETASKDGMAVIIATSLLAGIVIICLAAYLIYKKVSFNWSPTQVQEPEINPTRPIKIRDFQQQVVLLHKDSNMLFQEQFETIKHMCARFNNSSHEAQREANRIKNRYVDIIPYDHSRVKLDVQSEGDETNDFINANYIPGFNSVREYIATQGPMHSTVPDFWRMAWEQKCQVIVMLSDLQEEGKLKVDQYWPDQLNEPVNYENVVVEMTNFSQLNKYSIRNFKINKGAESRRVTQFFLPGWWDFSANLSFDDVLEFVRLVRQEITPDNTGPIIVHCSAGVGRTGTMIALDYFMQYVDTHSLDDEVDIFSYVLKMRKNRPRMVQAESQYIFIFDALVEVIKKKIRSDEERLLEISGKRSDDNAEQQDETMYVNIPMNNEAYVYNNIAFDPVLINVGTDHSNEQLFTDPVLINVATDNSKEQLFTGPELINVSPDNSKNQLFTDL</sequence>
<keyword evidence="3" id="KW-0732">Signal</keyword>
<dbReference type="Gene3D" id="2.60.40.10">
    <property type="entry name" value="Immunoglobulins"/>
    <property type="match status" value="1"/>
</dbReference>
<dbReference type="CDD" id="cd00063">
    <property type="entry name" value="FN3"/>
    <property type="match status" value="1"/>
</dbReference>
<evidence type="ECO:0000256" key="2">
    <source>
        <dbReference type="ARBA" id="ARBA00013064"/>
    </source>
</evidence>
<protein>
    <recommendedName>
        <fullName evidence="2">protein-tyrosine-phosphatase</fullName>
        <ecNumber evidence="2">3.1.3.48</ecNumber>
    </recommendedName>
</protein>
<dbReference type="InterPro" id="IPR000387">
    <property type="entry name" value="Tyr_Pase_dom"/>
</dbReference>
<evidence type="ECO:0000256" key="8">
    <source>
        <dbReference type="SAM" id="Phobius"/>
    </source>
</evidence>
<evidence type="ECO:0000256" key="6">
    <source>
        <dbReference type="ARBA" id="ARBA00023136"/>
    </source>
</evidence>
<dbReference type="PROSITE" id="PS50055">
    <property type="entry name" value="TYR_PHOSPHATASE_PTP"/>
    <property type="match status" value="1"/>
</dbReference>
<evidence type="ECO:0000259" key="11">
    <source>
        <dbReference type="PROSITE" id="PS50853"/>
    </source>
</evidence>
<keyword evidence="8" id="KW-0812">Transmembrane</keyword>
<feature type="transmembrane region" description="Helical" evidence="8">
    <location>
        <begin position="336"/>
        <end position="360"/>
    </location>
</feature>
<dbReference type="GO" id="GO:0004725">
    <property type="term" value="F:protein tyrosine phosphatase activity"/>
    <property type="evidence" value="ECO:0007669"/>
    <property type="project" value="UniProtKB-EC"/>
</dbReference>
<dbReference type="PRINTS" id="PR00700">
    <property type="entry name" value="PRTYPHPHTASE"/>
</dbReference>
<feature type="domain" description="Fibronectin type-III" evidence="11">
    <location>
        <begin position="72"/>
        <end position="173"/>
    </location>
</feature>
<proteinExistence type="predicted"/>
<dbReference type="EMBL" id="HACG01025457">
    <property type="protein sequence ID" value="CEK72322.1"/>
    <property type="molecule type" value="Transcribed_RNA"/>
</dbReference>
<dbReference type="InterPro" id="IPR013783">
    <property type="entry name" value="Ig-like_fold"/>
</dbReference>
<comment type="catalytic activity">
    <reaction evidence="7">
        <text>O-phospho-L-tyrosyl-[protein] + H2O = L-tyrosyl-[protein] + phosphate</text>
        <dbReference type="Rhea" id="RHEA:10684"/>
        <dbReference type="Rhea" id="RHEA-COMP:10136"/>
        <dbReference type="Rhea" id="RHEA-COMP:20101"/>
        <dbReference type="ChEBI" id="CHEBI:15377"/>
        <dbReference type="ChEBI" id="CHEBI:43474"/>
        <dbReference type="ChEBI" id="CHEBI:46858"/>
        <dbReference type="ChEBI" id="CHEBI:61978"/>
        <dbReference type="EC" id="3.1.3.48"/>
    </reaction>
</comment>
<dbReference type="Gene3D" id="3.90.190.10">
    <property type="entry name" value="Protein tyrosine phosphatase superfamily"/>
    <property type="match status" value="1"/>
</dbReference>
<gene>
    <name evidence="12" type="primary">ORF81922</name>
</gene>
<dbReference type="SUPFAM" id="SSF49265">
    <property type="entry name" value="Fibronectin type III"/>
    <property type="match status" value="1"/>
</dbReference>
<dbReference type="GO" id="GO:0016020">
    <property type="term" value="C:membrane"/>
    <property type="evidence" value="ECO:0007669"/>
    <property type="project" value="UniProtKB-SubCell"/>
</dbReference>
<feature type="domain" description="Tyrosine-protein phosphatase" evidence="9">
    <location>
        <begin position="403"/>
        <end position="666"/>
    </location>
</feature>
<reference evidence="12" key="1">
    <citation type="submission" date="2014-12" db="EMBL/GenBank/DDBJ databases">
        <title>Insight into the proteome of Arion vulgaris.</title>
        <authorList>
            <person name="Aradska J."/>
            <person name="Bulat T."/>
            <person name="Smidak R."/>
            <person name="Sarate P."/>
            <person name="Gangsoo J."/>
            <person name="Sialana F."/>
            <person name="Bilban M."/>
            <person name="Lubec G."/>
        </authorList>
    </citation>
    <scope>NUCLEOTIDE SEQUENCE</scope>
    <source>
        <tissue evidence="12">Skin</tissue>
    </source>
</reference>
<dbReference type="PANTHER" id="PTHR19134:SF553">
    <property type="entry name" value="TYROSINE-PROTEIN PHOSPHATASE 10D-RELATED"/>
    <property type="match status" value="1"/>
</dbReference>
<dbReference type="FunFam" id="3.90.190.10:FF:000102">
    <property type="entry name" value="Receptor-type tyrosine-protein phosphatase"/>
    <property type="match status" value="1"/>
</dbReference>
<dbReference type="PROSITE" id="PS00383">
    <property type="entry name" value="TYR_PHOSPHATASE_1"/>
    <property type="match status" value="1"/>
</dbReference>
<keyword evidence="8" id="KW-1133">Transmembrane helix</keyword>
<evidence type="ECO:0000256" key="5">
    <source>
        <dbReference type="ARBA" id="ARBA00022912"/>
    </source>
</evidence>
<evidence type="ECO:0000256" key="3">
    <source>
        <dbReference type="ARBA" id="ARBA00022729"/>
    </source>
</evidence>
<keyword evidence="4" id="KW-0378">Hydrolase</keyword>
<dbReference type="InterPro" id="IPR029021">
    <property type="entry name" value="Prot-tyrosine_phosphatase-like"/>
</dbReference>
<dbReference type="InterPro" id="IPR016130">
    <property type="entry name" value="Tyr_Pase_AS"/>
</dbReference>